<dbReference type="EMBL" id="JAACJK010000113">
    <property type="protein sequence ID" value="KAF5331720.1"/>
    <property type="molecule type" value="Genomic_DNA"/>
</dbReference>
<dbReference type="GO" id="GO:0000139">
    <property type="term" value="C:Golgi membrane"/>
    <property type="evidence" value="ECO:0007669"/>
    <property type="project" value="TreeGrafter"/>
</dbReference>
<keyword evidence="4" id="KW-0812">Transmembrane</keyword>
<reference evidence="7 8" key="1">
    <citation type="journal article" date="2020" name="ISME J.">
        <title>Uncovering the hidden diversity of litter-decomposition mechanisms in mushroom-forming fungi.</title>
        <authorList>
            <person name="Floudas D."/>
            <person name="Bentzer J."/>
            <person name="Ahren D."/>
            <person name="Johansson T."/>
            <person name="Persson P."/>
            <person name="Tunlid A."/>
        </authorList>
    </citation>
    <scope>NUCLEOTIDE SEQUENCE [LARGE SCALE GENOMIC DNA]</scope>
    <source>
        <strain evidence="7 8">CBS 175.51</strain>
    </source>
</reference>
<sequence length="288" mass="31614">MQRLGTASHAGAHHISERRSGCEHDLWLVNREEEASASSELRTYLSGIGILSAALVFSGFLGLLQEWTYRTYGGPSTPGTGKEQTWRESMFYLHFLGLPMFAPLFPEIKSQITAINETSPRLEVSVPVPLPPSTLSSLFPSLGLSSPTIPPPFSLPSLDFLIPPTFRRNSILFFNSATTPPEIDDVKITTSSMDWTPKETSVYPLLMNTLTQLLCVSGVHRLTTRVSNLTVTLILVVRKAVSLVISLKGRVLADRASEFLGVRSVVEQSELGSWAWERAGDVVNLCLG</sequence>
<dbReference type="OrthoDB" id="999962at2759"/>
<evidence type="ECO:0000256" key="6">
    <source>
        <dbReference type="ARBA" id="ARBA00023136"/>
    </source>
</evidence>
<dbReference type="PANTHER" id="PTHR10778:SF4">
    <property type="entry name" value="NUCLEOTIDE SUGAR TRANSPORTER SLC35B4"/>
    <property type="match status" value="1"/>
</dbReference>
<keyword evidence="5" id="KW-1133">Transmembrane helix</keyword>
<dbReference type="PANTHER" id="PTHR10778">
    <property type="entry name" value="SOLUTE CARRIER FAMILY 35 MEMBER B"/>
    <property type="match status" value="1"/>
</dbReference>
<comment type="subcellular location">
    <subcellularLocation>
        <location evidence="1">Endomembrane system</location>
        <topology evidence="1">Multi-pass membrane protein</topology>
    </subcellularLocation>
</comment>
<organism evidence="7 8">
    <name type="scientific">Ephemerocybe angulata</name>
    <dbReference type="NCBI Taxonomy" id="980116"/>
    <lineage>
        <taxon>Eukaryota</taxon>
        <taxon>Fungi</taxon>
        <taxon>Dikarya</taxon>
        <taxon>Basidiomycota</taxon>
        <taxon>Agaricomycotina</taxon>
        <taxon>Agaricomycetes</taxon>
        <taxon>Agaricomycetidae</taxon>
        <taxon>Agaricales</taxon>
        <taxon>Agaricineae</taxon>
        <taxon>Psathyrellaceae</taxon>
        <taxon>Ephemerocybe</taxon>
    </lineage>
</organism>
<evidence type="ECO:0000256" key="2">
    <source>
        <dbReference type="ARBA" id="ARBA00022448"/>
    </source>
</evidence>
<evidence type="ECO:0000256" key="4">
    <source>
        <dbReference type="ARBA" id="ARBA00022692"/>
    </source>
</evidence>
<dbReference type="GO" id="GO:0005462">
    <property type="term" value="F:UDP-N-acetylglucosamine transmembrane transporter activity"/>
    <property type="evidence" value="ECO:0007669"/>
    <property type="project" value="TreeGrafter"/>
</dbReference>
<name>A0A8H5FC89_9AGAR</name>
<gene>
    <name evidence="7" type="ORF">D9611_007534</name>
</gene>
<evidence type="ECO:0000313" key="8">
    <source>
        <dbReference type="Proteomes" id="UP000541558"/>
    </source>
</evidence>
<evidence type="ECO:0000256" key="3">
    <source>
        <dbReference type="ARBA" id="ARBA00022597"/>
    </source>
</evidence>
<dbReference type="Pfam" id="PF08449">
    <property type="entry name" value="UAA"/>
    <property type="match status" value="2"/>
</dbReference>
<keyword evidence="6" id="KW-0472">Membrane</keyword>
<dbReference type="AlphaFoldDB" id="A0A8H5FC89"/>
<keyword evidence="3" id="KW-0762">Sugar transport</keyword>
<dbReference type="GO" id="GO:0005789">
    <property type="term" value="C:endoplasmic reticulum membrane"/>
    <property type="evidence" value="ECO:0007669"/>
    <property type="project" value="TreeGrafter"/>
</dbReference>
<dbReference type="InterPro" id="IPR013657">
    <property type="entry name" value="SCL35B1-4/HUT1"/>
</dbReference>
<accession>A0A8H5FC89</accession>
<proteinExistence type="predicted"/>
<evidence type="ECO:0000313" key="7">
    <source>
        <dbReference type="EMBL" id="KAF5331720.1"/>
    </source>
</evidence>
<dbReference type="GO" id="GO:0005464">
    <property type="term" value="F:UDP-xylose transmembrane transporter activity"/>
    <property type="evidence" value="ECO:0007669"/>
    <property type="project" value="TreeGrafter"/>
</dbReference>
<dbReference type="Proteomes" id="UP000541558">
    <property type="component" value="Unassembled WGS sequence"/>
</dbReference>
<protein>
    <submittedName>
        <fullName evidence="7">Uncharacterized protein</fullName>
    </submittedName>
</protein>
<keyword evidence="8" id="KW-1185">Reference proteome</keyword>
<keyword evidence="2" id="KW-0813">Transport</keyword>
<comment type="caution">
    <text evidence="7">The sequence shown here is derived from an EMBL/GenBank/DDBJ whole genome shotgun (WGS) entry which is preliminary data.</text>
</comment>
<evidence type="ECO:0000256" key="1">
    <source>
        <dbReference type="ARBA" id="ARBA00004127"/>
    </source>
</evidence>
<evidence type="ECO:0000256" key="5">
    <source>
        <dbReference type="ARBA" id="ARBA00022989"/>
    </source>
</evidence>